<sequence length="375" mass="42055">MACYRFCSPYLCTSACDDLDAYDPWDCFDTCTSTCYIQPRVYRLRSAKCQPSTSLSKTQGCNSTNRGTESAAAEANSEKFCVHVNIRGFDQESVKMKVENGKLIVEANEEDRQDDEEYTIRQFKRTYQIPKQADPSCMTSRMVSDNILLIEVPFTKSSPGENCLAQGEEQSFQNGNYLGQAPEQSYQNGNYSGQGQEQSSGYGNDLPQCQEQSVPNDNYTGQAPEQSYPNSNYTGQAPEQSYPNRSYSGQGHVQNSQYGNFPQSESQESRDSLASYVKLLMSADFHPCIADLGGNRKALQMTIDVKNCQLEDMNVSIENNELVVRGQCKHKENHHSKRARFFRSTTLPAGAQTQQMTKQLDKDGQLKIQIPITLT</sequence>
<dbReference type="CDD" id="cd06526">
    <property type="entry name" value="metazoan_ACD"/>
    <property type="match status" value="2"/>
</dbReference>
<dbReference type="OrthoDB" id="1431247at2759"/>
<dbReference type="InterPro" id="IPR002068">
    <property type="entry name" value="A-crystallin/Hsp20_dom"/>
</dbReference>
<dbReference type="PANTHER" id="PTHR45640:SF26">
    <property type="entry name" value="RE23625P"/>
    <property type="match status" value="1"/>
</dbReference>
<dbReference type="InterPro" id="IPR008978">
    <property type="entry name" value="HSP20-like_chaperone"/>
</dbReference>
<evidence type="ECO:0000256" key="1">
    <source>
        <dbReference type="PROSITE-ProRule" id="PRU00285"/>
    </source>
</evidence>
<dbReference type="GO" id="GO:0005634">
    <property type="term" value="C:nucleus"/>
    <property type="evidence" value="ECO:0007669"/>
    <property type="project" value="TreeGrafter"/>
</dbReference>
<dbReference type="PROSITE" id="PS01031">
    <property type="entry name" value="SHSP"/>
    <property type="match status" value="2"/>
</dbReference>
<dbReference type="GO" id="GO:0042026">
    <property type="term" value="P:protein refolding"/>
    <property type="evidence" value="ECO:0007669"/>
    <property type="project" value="TreeGrafter"/>
</dbReference>
<dbReference type="Gene3D" id="2.60.40.790">
    <property type="match status" value="2"/>
</dbReference>
<reference evidence="6" key="1">
    <citation type="submission" date="2021-02" db="EMBL/GenBank/DDBJ databases">
        <authorList>
            <person name="Nowell W R."/>
        </authorList>
    </citation>
    <scope>NUCLEOTIDE SEQUENCE</scope>
</reference>
<dbReference type="InterPro" id="IPR001436">
    <property type="entry name" value="Alpha-crystallin/sHSP_animal"/>
</dbReference>
<dbReference type="GO" id="GO:0009408">
    <property type="term" value="P:response to heat"/>
    <property type="evidence" value="ECO:0007669"/>
    <property type="project" value="TreeGrafter"/>
</dbReference>
<keyword evidence="7" id="KW-1185">Reference proteome</keyword>
<accession>A0A815KVN9</accession>
<feature type="domain" description="SHSP" evidence="4">
    <location>
        <begin position="62"/>
        <end position="169"/>
    </location>
</feature>
<dbReference type="Pfam" id="PF00011">
    <property type="entry name" value="HSP20"/>
    <property type="match status" value="2"/>
</dbReference>
<gene>
    <name evidence="5" type="ORF">EDS130_LOCUS27433</name>
    <name evidence="6" type="ORF">XAT740_LOCUS33998</name>
</gene>
<dbReference type="PANTHER" id="PTHR45640">
    <property type="entry name" value="HEAT SHOCK PROTEIN HSP-12.2-RELATED"/>
    <property type="match status" value="1"/>
</dbReference>
<dbReference type="GO" id="GO:0051082">
    <property type="term" value="F:unfolded protein binding"/>
    <property type="evidence" value="ECO:0007669"/>
    <property type="project" value="TreeGrafter"/>
</dbReference>
<protein>
    <recommendedName>
        <fullName evidence="4">SHSP domain-containing protein</fullName>
    </recommendedName>
</protein>
<proteinExistence type="inferred from homology"/>
<dbReference type="SUPFAM" id="SSF49764">
    <property type="entry name" value="HSP20-like chaperones"/>
    <property type="match status" value="2"/>
</dbReference>
<dbReference type="EMBL" id="CAJNOJ010000173">
    <property type="protein sequence ID" value="CAF1240532.1"/>
    <property type="molecule type" value="Genomic_DNA"/>
</dbReference>
<dbReference type="AlphaFoldDB" id="A0A815KVN9"/>
<comment type="similarity">
    <text evidence="1 2">Belongs to the small heat shock protein (HSP20) family.</text>
</comment>
<dbReference type="GO" id="GO:0005737">
    <property type="term" value="C:cytoplasm"/>
    <property type="evidence" value="ECO:0007669"/>
    <property type="project" value="TreeGrafter"/>
</dbReference>
<comment type="caution">
    <text evidence="6">The sequence shown here is derived from an EMBL/GenBank/DDBJ whole genome shotgun (WGS) entry which is preliminary data.</text>
</comment>
<dbReference type="PRINTS" id="PR00299">
    <property type="entry name" value="ACRYSTALLIN"/>
</dbReference>
<evidence type="ECO:0000256" key="3">
    <source>
        <dbReference type="SAM" id="MobiDB-lite"/>
    </source>
</evidence>
<evidence type="ECO:0000313" key="5">
    <source>
        <dbReference type="EMBL" id="CAF1240532.1"/>
    </source>
</evidence>
<evidence type="ECO:0000313" key="6">
    <source>
        <dbReference type="EMBL" id="CAF1398381.1"/>
    </source>
</evidence>
<dbReference type="Proteomes" id="UP000663828">
    <property type="component" value="Unassembled WGS sequence"/>
</dbReference>
<feature type="domain" description="SHSP" evidence="4">
    <location>
        <begin position="280"/>
        <end position="375"/>
    </location>
</feature>
<feature type="compositionally biased region" description="Low complexity" evidence="3">
    <location>
        <begin position="184"/>
        <end position="204"/>
    </location>
</feature>
<dbReference type="EMBL" id="CAJNOR010003288">
    <property type="protein sequence ID" value="CAF1398381.1"/>
    <property type="molecule type" value="Genomic_DNA"/>
</dbReference>
<evidence type="ECO:0000256" key="2">
    <source>
        <dbReference type="RuleBase" id="RU003616"/>
    </source>
</evidence>
<evidence type="ECO:0000259" key="4">
    <source>
        <dbReference type="PROSITE" id="PS01031"/>
    </source>
</evidence>
<feature type="region of interest" description="Disordered" evidence="3">
    <location>
        <begin position="174"/>
        <end position="269"/>
    </location>
</feature>
<name>A0A815KVN9_ADIRI</name>
<feature type="compositionally biased region" description="Polar residues" evidence="3">
    <location>
        <begin position="207"/>
        <end position="266"/>
    </location>
</feature>
<organism evidence="6 7">
    <name type="scientific">Adineta ricciae</name>
    <name type="common">Rotifer</name>
    <dbReference type="NCBI Taxonomy" id="249248"/>
    <lineage>
        <taxon>Eukaryota</taxon>
        <taxon>Metazoa</taxon>
        <taxon>Spiralia</taxon>
        <taxon>Gnathifera</taxon>
        <taxon>Rotifera</taxon>
        <taxon>Eurotatoria</taxon>
        <taxon>Bdelloidea</taxon>
        <taxon>Adinetida</taxon>
        <taxon>Adinetidae</taxon>
        <taxon>Adineta</taxon>
    </lineage>
</organism>
<evidence type="ECO:0000313" key="7">
    <source>
        <dbReference type="Proteomes" id="UP000663828"/>
    </source>
</evidence>
<dbReference type="Proteomes" id="UP000663852">
    <property type="component" value="Unassembled WGS sequence"/>
</dbReference>